<comment type="subcellular location">
    <subcellularLocation>
        <location evidence="1">Membrane</location>
    </subcellularLocation>
</comment>
<feature type="non-terminal residue" evidence="7">
    <location>
        <position position="317"/>
    </location>
</feature>
<proteinExistence type="predicted"/>
<dbReference type="InterPro" id="IPR023298">
    <property type="entry name" value="ATPase_P-typ_TM_dom_sf"/>
</dbReference>
<gene>
    <name evidence="7" type="primary">LOC102808871</name>
</gene>
<sequence>PSGEIRCEPPNNNLEKYEGVMEWRGEKFSLNSDLMVLRGCVLRNTKWMIGLVVYAGKETKQMQNSGQAKFKRTSIEKLMNKIVLFIFALLFSLCLVCSISCGYWEAYTGYYFQVYLPWESYTDKAVSVAALNFLSYIIVLNTLVPISLYVTVEMIRLSQSLWINWDKSMYDQQKDTPAKARTTTLNEELGQIEYIFSDKTGTLTQNKMTFNKCSIGGRKFGEMLNKQGRPIEINEHSVPVEFNHNQWYDGKFKWYDKKLNRLIDQGDKHCWAFFRLLALCHTVMAEYNDNDELEYQAQSPDEAALVGAARNFGFVFR</sequence>
<dbReference type="Gene3D" id="2.70.150.10">
    <property type="entry name" value="Calcium-transporting ATPase, cytoplasmic transduction domain A"/>
    <property type="match status" value="1"/>
</dbReference>
<evidence type="ECO:0000256" key="4">
    <source>
        <dbReference type="ARBA" id="ARBA00023136"/>
    </source>
</evidence>
<dbReference type="GeneID" id="102808871"/>
<keyword evidence="3 5" id="KW-1133">Transmembrane helix</keyword>
<keyword evidence="2 5" id="KW-0812">Transmembrane</keyword>
<evidence type="ECO:0000256" key="2">
    <source>
        <dbReference type="ARBA" id="ARBA00022692"/>
    </source>
</evidence>
<dbReference type="Proteomes" id="UP000694865">
    <property type="component" value="Unplaced"/>
</dbReference>
<evidence type="ECO:0000256" key="1">
    <source>
        <dbReference type="ARBA" id="ARBA00004370"/>
    </source>
</evidence>
<evidence type="ECO:0000313" key="7">
    <source>
        <dbReference type="RefSeq" id="XP_006818470.1"/>
    </source>
</evidence>
<dbReference type="Gene3D" id="3.40.1110.10">
    <property type="entry name" value="Calcium-transporting ATPase, cytoplasmic domain N"/>
    <property type="match status" value="1"/>
</dbReference>
<name>A0ABM0MEM9_SACKO</name>
<dbReference type="Gene3D" id="3.40.50.1000">
    <property type="entry name" value="HAD superfamily/HAD-like"/>
    <property type="match status" value="1"/>
</dbReference>
<reference evidence="7" key="1">
    <citation type="submission" date="2025-08" db="UniProtKB">
        <authorList>
            <consortium name="RefSeq"/>
        </authorList>
    </citation>
    <scope>IDENTIFICATION</scope>
    <source>
        <tissue evidence="7">Testes</tissue>
    </source>
</reference>
<feature type="non-terminal residue" evidence="7">
    <location>
        <position position="1"/>
    </location>
</feature>
<dbReference type="InterPro" id="IPR023214">
    <property type="entry name" value="HAD_sf"/>
</dbReference>
<evidence type="ECO:0000313" key="6">
    <source>
        <dbReference type="Proteomes" id="UP000694865"/>
    </source>
</evidence>
<evidence type="ECO:0000256" key="5">
    <source>
        <dbReference type="SAM" id="Phobius"/>
    </source>
</evidence>
<dbReference type="SUPFAM" id="SSF81665">
    <property type="entry name" value="Calcium ATPase, transmembrane domain M"/>
    <property type="match status" value="1"/>
</dbReference>
<dbReference type="Gene3D" id="1.20.1110.10">
    <property type="entry name" value="Calcium-transporting ATPase, transmembrane domain"/>
    <property type="match status" value="1"/>
</dbReference>
<dbReference type="SUPFAM" id="SSF56784">
    <property type="entry name" value="HAD-like"/>
    <property type="match status" value="1"/>
</dbReference>
<dbReference type="InterPro" id="IPR018303">
    <property type="entry name" value="ATPase_P-typ_P_site"/>
</dbReference>
<dbReference type="PANTHER" id="PTHR24092:SF190">
    <property type="entry name" value="PHOSPHOLIPID-TRANSPORTING ATPASE"/>
    <property type="match status" value="1"/>
</dbReference>
<keyword evidence="6" id="KW-1185">Reference proteome</keyword>
<organism evidence="6 7">
    <name type="scientific">Saccoglossus kowalevskii</name>
    <name type="common">Acorn worm</name>
    <dbReference type="NCBI Taxonomy" id="10224"/>
    <lineage>
        <taxon>Eukaryota</taxon>
        <taxon>Metazoa</taxon>
        <taxon>Hemichordata</taxon>
        <taxon>Enteropneusta</taxon>
        <taxon>Harrimaniidae</taxon>
        <taxon>Saccoglossus</taxon>
    </lineage>
</organism>
<evidence type="ECO:0000256" key="3">
    <source>
        <dbReference type="ARBA" id="ARBA00022989"/>
    </source>
</evidence>
<keyword evidence="4 5" id="KW-0472">Membrane</keyword>
<dbReference type="InterPro" id="IPR023299">
    <property type="entry name" value="ATPase_P-typ_cyto_dom_N"/>
</dbReference>
<dbReference type="PANTHER" id="PTHR24092">
    <property type="entry name" value="PROBABLE PHOSPHOLIPID-TRANSPORTING ATPASE"/>
    <property type="match status" value="1"/>
</dbReference>
<feature type="transmembrane region" description="Helical" evidence="5">
    <location>
        <begin position="126"/>
        <end position="150"/>
    </location>
</feature>
<dbReference type="RefSeq" id="XP_006818470.1">
    <property type="nucleotide sequence ID" value="XM_006818407.1"/>
</dbReference>
<dbReference type="InterPro" id="IPR036412">
    <property type="entry name" value="HAD-like_sf"/>
</dbReference>
<accession>A0ABM0MEM9</accession>
<dbReference type="SUPFAM" id="SSF81660">
    <property type="entry name" value="Metal cation-transporting ATPase, ATP-binding domain N"/>
    <property type="match status" value="1"/>
</dbReference>
<dbReference type="PROSITE" id="PS00154">
    <property type="entry name" value="ATPASE_E1_E2"/>
    <property type="match status" value="1"/>
</dbReference>
<protein>
    <submittedName>
        <fullName evidence="7">Probable phospholipid-transporting ATPase ID-like</fullName>
    </submittedName>
</protein>
<feature type="transmembrane region" description="Helical" evidence="5">
    <location>
        <begin position="82"/>
        <end position="106"/>
    </location>
</feature>